<evidence type="ECO:0000313" key="10">
    <source>
        <dbReference type="EMBL" id="CAH9141048.1"/>
    </source>
</evidence>
<sequence>MEVEKVVSMLSRTGRDLQRYNADGCRQVVGCIPYRYRKANQPICGTKAIDDLEFLLVSSQRCPRMMFPKGGWEEDESLEEAAHRETFEEAGVCGNIGNCLGSWYFKSKSKGTFHEGFMLPLFVTDEMDHWPEENMRRRLWVSYKEAMDLCFHPWMKEALDCFISQLNLSQRETTMMISNSTLLKETLKNKEEEEEKKEDDVPCHTTPESRKDEGMSINEEEPRMCLSSTSQSLQAKRGGGILISEERRIVETSRTMYSLQLSLITEVKSLSNIALCLQRMFAELMRLFDPPWLGLVAQGLKGGGERPTRTTTTSDELSDHDPTTTGSLTIINNDYSNN</sequence>
<name>A0AAV0G0F5_9ASTE</name>
<dbReference type="GO" id="GO:0016462">
    <property type="term" value="F:pyrophosphatase activity"/>
    <property type="evidence" value="ECO:0007669"/>
    <property type="project" value="InterPro"/>
</dbReference>
<dbReference type="Proteomes" id="UP001152523">
    <property type="component" value="Unassembled WGS sequence"/>
</dbReference>
<evidence type="ECO:0000256" key="3">
    <source>
        <dbReference type="ARBA" id="ARBA00005582"/>
    </source>
</evidence>
<dbReference type="InterPro" id="IPR015797">
    <property type="entry name" value="NUDIX_hydrolase-like_dom_sf"/>
</dbReference>
<dbReference type="GO" id="GO:0046872">
    <property type="term" value="F:metal ion binding"/>
    <property type="evidence" value="ECO:0007669"/>
    <property type="project" value="UniProtKB-KW"/>
</dbReference>
<evidence type="ECO:0000313" key="11">
    <source>
        <dbReference type="Proteomes" id="UP001152523"/>
    </source>
</evidence>
<evidence type="ECO:0000256" key="1">
    <source>
        <dbReference type="ARBA" id="ARBA00001936"/>
    </source>
</evidence>
<dbReference type="SUPFAM" id="SSF55811">
    <property type="entry name" value="Nudix"/>
    <property type="match status" value="1"/>
</dbReference>
<dbReference type="EMBL" id="CAMAPF010001028">
    <property type="protein sequence ID" value="CAH9141048.1"/>
    <property type="molecule type" value="Genomic_DNA"/>
</dbReference>
<dbReference type="Gene3D" id="3.90.79.10">
    <property type="entry name" value="Nucleoside Triphosphate Pyrophosphohydrolase"/>
    <property type="match status" value="1"/>
</dbReference>
<evidence type="ECO:0000256" key="6">
    <source>
        <dbReference type="ARBA" id="ARBA00022842"/>
    </source>
</evidence>
<dbReference type="FunFam" id="3.90.79.10:FF:000022">
    <property type="entry name" value="Nudix hydrolase 17, mitochondrial"/>
    <property type="match status" value="1"/>
</dbReference>
<feature type="compositionally biased region" description="Basic and acidic residues" evidence="8">
    <location>
        <begin position="198"/>
        <end position="214"/>
    </location>
</feature>
<dbReference type="PROSITE" id="PS51462">
    <property type="entry name" value="NUDIX"/>
    <property type="match status" value="1"/>
</dbReference>
<comment type="cofactor">
    <cofactor evidence="2">
        <name>Mg(2+)</name>
        <dbReference type="ChEBI" id="CHEBI:18420"/>
    </cofactor>
</comment>
<keyword evidence="6" id="KW-0460">Magnesium</keyword>
<dbReference type="InterPro" id="IPR020084">
    <property type="entry name" value="NUDIX_hydrolase_CS"/>
</dbReference>
<protein>
    <recommendedName>
        <fullName evidence="9">Nudix hydrolase domain-containing protein</fullName>
    </recommendedName>
</protein>
<dbReference type="PANTHER" id="PTHR12629">
    <property type="entry name" value="DIPHOSPHOINOSITOL POLYPHOSPHATE PHOSPHOHYDROLASE"/>
    <property type="match status" value="1"/>
</dbReference>
<evidence type="ECO:0000256" key="2">
    <source>
        <dbReference type="ARBA" id="ARBA00001946"/>
    </source>
</evidence>
<evidence type="ECO:0000256" key="8">
    <source>
        <dbReference type="SAM" id="MobiDB-lite"/>
    </source>
</evidence>
<comment type="caution">
    <text evidence="10">The sequence shown here is derived from an EMBL/GenBank/DDBJ whole genome shotgun (WGS) entry which is preliminary data.</text>
</comment>
<feature type="compositionally biased region" description="Polar residues" evidence="8">
    <location>
        <begin position="323"/>
        <end position="338"/>
    </location>
</feature>
<dbReference type="GO" id="GO:0005634">
    <property type="term" value="C:nucleus"/>
    <property type="evidence" value="ECO:0007669"/>
    <property type="project" value="TreeGrafter"/>
</dbReference>
<evidence type="ECO:0000256" key="7">
    <source>
        <dbReference type="ARBA" id="ARBA00023211"/>
    </source>
</evidence>
<keyword evidence="7" id="KW-0464">Manganese</keyword>
<comment type="similarity">
    <text evidence="3">Belongs to the Nudix hydrolase family.</text>
</comment>
<dbReference type="CDD" id="cd04666">
    <property type="entry name" value="NUDIX_DIPP2_like_Nudt4"/>
    <property type="match status" value="1"/>
</dbReference>
<comment type="cofactor">
    <cofactor evidence="1">
        <name>Mn(2+)</name>
        <dbReference type="ChEBI" id="CHEBI:29035"/>
    </cofactor>
</comment>
<keyword evidence="4" id="KW-0479">Metal-binding</keyword>
<proteinExistence type="inferred from homology"/>
<keyword evidence="5" id="KW-0378">Hydrolase</keyword>
<dbReference type="InterPro" id="IPR000086">
    <property type="entry name" value="NUDIX_hydrolase_dom"/>
</dbReference>
<gene>
    <name evidence="10" type="ORF">CEPIT_LOCUS38831</name>
</gene>
<dbReference type="InterPro" id="IPR047198">
    <property type="entry name" value="DDP-like_NUDIX"/>
</dbReference>
<dbReference type="PROSITE" id="PS00893">
    <property type="entry name" value="NUDIX_BOX"/>
    <property type="match status" value="1"/>
</dbReference>
<dbReference type="Pfam" id="PF00293">
    <property type="entry name" value="NUDIX"/>
    <property type="match status" value="1"/>
</dbReference>
<feature type="domain" description="Nudix hydrolase" evidence="9">
    <location>
        <begin position="24"/>
        <end position="163"/>
    </location>
</feature>
<organism evidence="10 11">
    <name type="scientific">Cuscuta epithymum</name>
    <dbReference type="NCBI Taxonomy" id="186058"/>
    <lineage>
        <taxon>Eukaryota</taxon>
        <taxon>Viridiplantae</taxon>
        <taxon>Streptophyta</taxon>
        <taxon>Embryophyta</taxon>
        <taxon>Tracheophyta</taxon>
        <taxon>Spermatophyta</taxon>
        <taxon>Magnoliopsida</taxon>
        <taxon>eudicotyledons</taxon>
        <taxon>Gunneridae</taxon>
        <taxon>Pentapetalae</taxon>
        <taxon>asterids</taxon>
        <taxon>lamiids</taxon>
        <taxon>Solanales</taxon>
        <taxon>Convolvulaceae</taxon>
        <taxon>Cuscuteae</taxon>
        <taxon>Cuscuta</taxon>
        <taxon>Cuscuta subgen. Cuscuta</taxon>
    </lineage>
</organism>
<evidence type="ECO:0000256" key="4">
    <source>
        <dbReference type="ARBA" id="ARBA00022723"/>
    </source>
</evidence>
<evidence type="ECO:0000256" key="5">
    <source>
        <dbReference type="ARBA" id="ARBA00022801"/>
    </source>
</evidence>
<evidence type="ECO:0000259" key="9">
    <source>
        <dbReference type="PROSITE" id="PS51462"/>
    </source>
</evidence>
<dbReference type="PANTHER" id="PTHR12629:SF67">
    <property type="entry name" value="NUDIX HYDROLASE 18, MITOCHONDRIAL-LIKE"/>
    <property type="match status" value="1"/>
</dbReference>
<keyword evidence="11" id="KW-1185">Reference proteome</keyword>
<feature type="region of interest" description="Disordered" evidence="8">
    <location>
        <begin position="299"/>
        <end position="338"/>
    </location>
</feature>
<feature type="region of interest" description="Disordered" evidence="8">
    <location>
        <begin position="187"/>
        <end position="232"/>
    </location>
</feature>
<accession>A0AAV0G0F5</accession>
<dbReference type="AlphaFoldDB" id="A0AAV0G0F5"/>
<reference evidence="10" key="1">
    <citation type="submission" date="2022-07" db="EMBL/GenBank/DDBJ databases">
        <authorList>
            <person name="Macas J."/>
            <person name="Novak P."/>
            <person name="Neumann P."/>
        </authorList>
    </citation>
    <scope>NUCLEOTIDE SEQUENCE</scope>
</reference>
<dbReference type="GO" id="GO:0005737">
    <property type="term" value="C:cytoplasm"/>
    <property type="evidence" value="ECO:0007669"/>
    <property type="project" value="TreeGrafter"/>
</dbReference>